<dbReference type="OrthoDB" id="127502at2759"/>
<evidence type="ECO:0000313" key="3">
    <source>
        <dbReference type="Proteomes" id="UP000198211"/>
    </source>
</evidence>
<sequence length="99" mass="11009">MRPRRRPNPSAPTAPEHDIDFGHLRRQLKAVGRTSKRPSGIQTEWTYASPKDANILVGERAVIDYAFQSGLLVDDDNDSTEAVADDTAERVEEGHGDEH</sequence>
<feature type="region of interest" description="Disordered" evidence="1">
    <location>
        <begin position="75"/>
        <end position="99"/>
    </location>
</feature>
<gene>
    <name evidence="2" type="ORF">PHMEG_00039159</name>
</gene>
<accession>A0A225UFL4</accession>
<dbReference type="EMBL" id="NBNE01018984">
    <property type="protein sequence ID" value="OWY92007.1"/>
    <property type="molecule type" value="Genomic_DNA"/>
</dbReference>
<protein>
    <submittedName>
        <fullName evidence="2">Uncharacterized protein</fullName>
    </submittedName>
</protein>
<comment type="caution">
    <text evidence="2">The sequence shown here is derived from an EMBL/GenBank/DDBJ whole genome shotgun (WGS) entry which is preliminary data.</text>
</comment>
<dbReference type="AlphaFoldDB" id="A0A225UFL4"/>
<evidence type="ECO:0000256" key="1">
    <source>
        <dbReference type="SAM" id="MobiDB-lite"/>
    </source>
</evidence>
<reference evidence="3" key="1">
    <citation type="submission" date="2017-03" db="EMBL/GenBank/DDBJ databases">
        <title>Phytopthora megakarya and P. palmivora, two closely related causual agents of cacao black pod achieved similar genome size and gene model numbers by different mechanisms.</title>
        <authorList>
            <person name="Ali S."/>
            <person name="Shao J."/>
            <person name="Larry D.J."/>
            <person name="Kronmiller B."/>
            <person name="Shen D."/>
            <person name="Strem M.D."/>
            <person name="Melnick R.L."/>
            <person name="Guiltinan M.J."/>
            <person name="Tyler B.M."/>
            <person name="Meinhardt L.W."/>
            <person name="Bailey B.A."/>
        </authorList>
    </citation>
    <scope>NUCLEOTIDE SEQUENCE [LARGE SCALE GENOMIC DNA]</scope>
    <source>
        <strain evidence="3">zdho120</strain>
    </source>
</reference>
<evidence type="ECO:0000313" key="2">
    <source>
        <dbReference type="EMBL" id="OWY92007.1"/>
    </source>
</evidence>
<organism evidence="2 3">
    <name type="scientific">Phytophthora megakarya</name>
    <dbReference type="NCBI Taxonomy" id="4795"/>
    <lineage>
        <taxon>Eukaryota</taxon>
        <taxon>Sar</taxon>
        <taxon>Stramenopiles</taxon>
        <taxon>Oomycota</taxon>
        <taxon>Peronosporomycetes</taxon>
        <taxon>Peronosporales</taxon>
        <taxon>Peronosporaceae</taxon>
        <taxon>Phytophthora</taxon>
    </lineage>
</organism>
<feature type="non-terminal residue" evidence="2">
    <location>
        <position position="99"/>
    </location>
</feature>
<feature type="compositionally biased region" description="Acidic residues" evidence="1">
    <location>
        <begin position="75"/>
        <end position="86"/>
    </location>
</feature>
<dbReference type="Proteomes" id="UP000198211">
    <property type="component" value="Unassembled WGS sequence"/>
</dbReference>
<feature type="region of interest" description="Disordered" evidence="1">
    <location>
        <begin position="1"/>
        <end position="23"/>
    </location>
</feature>
<proteinExistence type="predicted"/>
<keyword evidence="3" id="KW-1185">Reference proteome</keyword>
<name>A0A225UFL4_9STRA</name>
<feature type="compositionally biased region" description="Basic and acidic residues" evidence="1">
    <location>
        <begin position="87"/>
        <end position="99"/>
    </location>
</feature>